<dbReference type="Proteomes" id="UP000364291">
    <property type="component" value="Unassembled WGS sequence"/>
</dbReference>
<evidence type="ECO:0000313" key="1">
    <source>
        <dbReference type="EMBL" id="VVG69407.1"/>
    </source>
</evidence>
<organism evidence="1 2">
    <name type="scientific">Pandoraea apista</name>
    <dbReference type="NCBI Taxonomy" id="93218"/>
    <lineage>
        <taxon>Bacteria</taxon>
        <taxon>Pseudomonadati</taxon>
        <taxon>Pseudomonadota</taxon>
        <taxon>Betaproteobacteria</taxon>
        <taxon>Burkholderiales</taxon>
        <taxon>Burkholderiaceae</taxon>
        <taxon>Pandoraea</taxon>
    </lineage>
</organism>
<sequence length="36" mass="4288">MVLLLYEPDSFAVRRTWRLTMPADLMLSLYCCHTLQ</sequence>
<proteinExistence type="predicted"/>
<evidence type="ECO:0000313" key="2">
    <source>
        <dbReference type="Proteomes" id="UP000364291"/>
    </source>
</evidence>
<name>A0A5E5NYW0_9BURK</name>
<accession>A0A5E5NYW0</accession>
<dbReference type="AlphaFoldDB" id="A0A5E5NYW0"/>
<reference evidence="1 2" key="1">
    <citation type="submission" date="2019-08" db="EMBL/GenBank/DDBJ databases">
        <authorList>
            <person name="Peeters C."/>
        </authorList>
    </citation>
    <scope>NUCLEOTIDE SEQUENCE [LARGE SCALE GENOMIC DNA]</scope>
    <source>
        <strain evidence="1 2">LMG 18089</strain>
    </source>
</reference>
<dbReference type="EMBL" id="CABPSX010000001">
    <property type="protein sequence ID" value="VVG69407.1"/>
    <property type="molecule type" value="Genomic_DNA"/>
</dbReference>
<gene>
    <name evidence="1" type="ORF">PAP18089_00361</name>
</gene>
<protein>
    <submittedName>
        <fullName evidence="1">Uncharacterized protein</fullName>
    </submittedName>
</protein>